<dbReference type="SUPFAM" id="SSF49562">
    <property type="entry name" value="C2 domain (Calcium/lipid-binding domain, CaLB)"/>
    <property type="match status" value="1"/>
</dbReference>
<dbReference type="GO" id="GO:0004721">
    <property type="term" value="F:phosphoprotein phosphatase activity"/>
    <property type="evidence" value="ECO:0007669"/>
    <property type="project" value="UniProtKB-KW"/>
</dbReference>
<dbReference type="SMART" id="SM01301">
    <property type="entry name" value="PTPlike_phytase"/>
    <property type="match status" value="1"/>
</dbReference>
<evidence type="ECO:0000256" key="4">
    <source>
        <dbReference type="ARBA" id="ARBA00022912"/>
    </source>
</evidence>
<comment type="caution">
    <text evidence="11">The sequence shown here is derived from an EMBL/GenBank/DDBJ whole genome shotgun (WGS) entry which is preliminary data.</text>
</comment>
<evidence type="ECO:0000313" key="11">
    <source>
        <dbReference type="EMBL" id="KOO29531.1"/>
    </source>
</evidence>
<dbReference type="PANTHER" id="PTHR12305">
    <property type="entry name" value="PHOSPHATASE WITH HOMOLOGY TO TENSIN"/>
    <property type="match status" value="1"/>
</dbReference>
<feature type="compositionally biased region" description="Acidic residues" evidence="7">
    <location>
        <begin position="9"/>
        <end position="21"/>
    </location>
</feature>
<keyword evidence="5" id="KW-0443">Lipid metabolism</keyword>
<dbReference type="InterPro" id="IPR029023">
    <property type="entry name" value="Tensin_phosphatase"/>
</dbReference>
<keyword evidence="3" id="KW-0378">Hydrolase</keyword>
<dbReference type="SMART" id="SM00404">
    <property type="entry name" value="PTPc_motif"/>
    <property type="match status" value="2"/>
</dbReference>
<dbReference type="GO" id="GO:0016314">
    <property type="term" value="F:phosphatidylinositol-3,4,5-trisphosphate 3-phosphatase activity"/>
    <property type="evidence" value="ECO:0007669"/>
    <property type="project" value="TreeGrafter"/>
</dbReference>
<feature type="domain" description="Tyrosine specific protein phosphatases" evidence="8">
    <location>
        <begin position="194"/>
        <end position="268"/>
    </location>
</feature>
<dbReference type="InterPro" id="IPR014020">
    <property type="entry name" value="Tensin_C2-dom"/>
</dbReference>
<dbReference type="Pfam" id="PF22785">
    <property type="entry name" value="Tc-R-P"/>
    <property type="match status" value="2"/>
</dbReference>
<accession>A0A0M0JSC8</accession>
<dbReference type="AlphaFoldDB" id="A0A0M0JSC8"/>
<evidence type="ECO:0000256" key="1">
    <source>
        <dbReference type="ARBA" id="ARBA00004487"/>
    </source>
</evidence>
<dbReference type="InterPro" id="IPR000387">
    <property type="entry name" value="Tyr_Pase_dom"/>
</dbReference>
<evidence type="ECO:0000256" key="2">
    <source>
        <dbReference type="ARBA" id="ARBA00007881"/>
    </source>
</evidence>
<comment type="similarity">
    <text evidence="2">Belongs to the PTEN phosphatase protein family.</text>
</comment>
<organism evidence="11 12">
    <name type="scientific">Chrysochromulina tobinii</name>
    <dbReference type="NCBI Taxonomy" id="1460289"/>
    <lineage>
        <taxon>Eukaryota</taxon>
        <taxon>Haptista</taxon>
        <taxon>Haptophyta</taxon>
        <taxon>Prymnesiophyceae</taxon>
        <taxon>Prymnesiales</taxon>
        <taxon>Chrysochromulinaceae</taxon>
        <taxon>Chrysochromulina</taxon>
    </lineage>
</organism>
<evidence type="ECO:0000256" key="5">
    <source>
        <dbReference type="ARBA" id="ARBA00023098"/>
    </source>
</evidence>
<dbReference type="InterPro" id="IPR016130">
    <property type="entry name" value="Tyr_Pase_AS"/>
</dbReference>
<dbReference type="PROSITE" id="PS51181">
    <property type="entry name" value="PPASE_TENSIN"/>
    <property type="match status" value="2"/>
</dbReference>
<feature type="compositionally biased region" description="Polar residues" evidence="7">
    <location>
        <begin position="64"/>
        <end position="74"/>
    </location>
</feature>
<dbReference type="Proteomes" id="UP000037460">
    <property type="component" value="Unassembled WGS sequence"/>
</dbReference>
<dbReference type="PANTHER" id="PTHR12305:SF60">
    <property type="entry name" value="PHOSPHATIDYLINOSITOL 3,4,5-TRISPHOSPHATE 3-PHOSPHATASE TPTE2-RELATED"/>
    <property type="match status" value="1"/>
</dbReference>
<dbReference type="InterPro" id="IPR035892">
    <property type="entry name" value="C2_domain_sf"/>
</dbReference>
<sequence>MIAMRSSSGDDDEDEGEDEDTPAAPPASANRDGLLAPLSRLLDLTEHMQTLTLTLPRSLLTGSAMPTSTTTESTGVAGRSAWPHMPGSGHAKTTGLTNRVRKLVSLKKRRFVGDGFDLDLTYITPRVIAMGFPSEGAEGVYRNPMSEVVSFLETRHREHYMVYNLCSERSYEAAKFSNRVRLFPFDDHTPPPLRMILAMCANVKQFLDEDDENVVAIHCKAGKGRTGTMICAYLLFSREFATADGALDWFAFMRTHNRKGVTIPSQIRYVHYTEKILPLLSDFRHPRLPPANTYLRSVHLSCVPSFDSRGSCDPYLQVHGGFLGADVVLLTVHCDAPTFTAVPVPTGHFECGYLELEGDFKRIVKIGKAELDSTHDAKHTIFPADFEVELCLCQALPVEVAAAAAAALMSDSSNFADGAPAGISPDGAPAGISPDGDRSMAGLLNSVVTLRPLRQLVSKNKRRFVGDGVDLDLTYITPRVIAMGFPSEGAEGVYRNPMSEVVSFLETRHREHYMVYNLCSERSYEAAKFSNRVRLFPFDDHTPPPLRMMGEFCRSAQDFLQAHPSNVVAIHCKAGKGRTGVMVAAFLLHDRFFTAADDALAFYAFARTSDCEGVTIPSQRAYVHYYASLCSKPALQQRLLGRPLQLQLVRVRLVMVPLGLARHAQVGRHDQSSPLRVTIHSRKCHREWSTRRVELSEERVEGLEVDEAVLDGPPAPFRSSYARLQPFSLTNSRGEVIGKKVSVPVVSFVEECPIPIEGDVRIEIGYKDIELFHFWFDAAMLADGQETLVRRKWHLDGLKDAQHKKFDPNFRVELKFQV</sequence>
<dbReference type="PROSITE" id="PS50056">
    <property type="entry name" value="TYR_PHOSPHATASE_2"/>
    <property type="match status" value="2"/>
</dbReference>
<feature type="domain" description="Phosphatase tensin-type" evidence="9">
    <location>
        <begin position="462"/>
        <end position="633"/>
    </location>
</feature>
<keyword evidence="4" id="KW-0904">Protein phosphatase</keyword>
<dbReference type="OrthoDB" id="16692at2759"/>
<dbReference type="CDD" id="cd14509">
    <property type="entry name" value="PTP_PTEN"/>
    <property type="match status" value="2"/>
</dbReference>
<dbReference type="PROSITE" id="PS00383">
    <property type="entry name" value="TYR_PHOSPHATASE_1"/>
    <property type="match status" value="2"/>
</dbReference>
<keyword evidence="6" id="KW-0966">Cell projection</keyword>
<dbReference type="SMART" id="SM01326">
    <property type="entry name" value="PTEN_C2"/>
    <property type="match status" value="1"/>
</dbReference>
<dbReference type="Pfam" id="PF10409">
    <property type="entry name" value="PTEN_C2"/>
    <property type="match status" value="1"/>
</dbReference>
<evidence type="ECO:0000259" key="9">
    <source>
        <dbReference type="PROSITE" id="PS51181"/>
    </source>
</evidence>
<dbReference type="SUPFAM" id="SSF52799">
    <property type="entry name" value="(Phosphotyrosine protein) phosphatases II"/>
    <property type="match status" value="2"/>
</dbReference>
<feature type="domain" description="Phosphatase tensin-type" evidence="9">
    <location>
        <begin position="109"/>
        <end position="280"/>
    </location>
</feature>
<dbReference type="InterPro" id="IPR029021">
    <property type="entry name" value="Prot-tyrosine_phosphatase-like"/>
</dbReference>
<dbReference type="Gene3D" id="3.90.190.10">
    <property type="entry name" value="Protein tyrosine phosphatase superfamily"/>
    <property type="match status" value="2"/>
</dbReference>
<dbReference type="InterPro" id="IPR003595">
    <property type="entry name" value="Tyr_Pase_cat"/>
</dbReference>
<protein>
    <submittedName>
        <fullName evidence="11">Phosphatase and tensin-like protein</fullName>
    </submittedName>
</protein>
<evidence type="ECO:0000259" key="8">
    <source>
        <dbReference type="PROSITE" id="PS50056"/>
    </source>
</evidence>
<dbReference type="Gene3D" id="2.60.40.1110">
    <property type="match status" value="1"/>
</dbReference>
<feature type="domain" description="Tyrosine specific protein phosphatases" evidence="8">
    <location>
        <begin position="550"/>
        <end position="621"/>
    </location>
</feature>
<dbReference type="InterPro" id="IPR045101">
    <property type="entry name" value="PTP_PTEN"/>
</dbReference>
<dbReference type="FunFam" id="3.90.190.10:FF:000029">
    <property type="entry name" value="Phosphatidylinositol 3,4,5-trisphosphate 3-phosphatase and dual-specificity protein phosphatase PTEN"/>
    <property type="match status" value="1"/>
</dbReference>
<dbReference type="GO" id="GO:0006629">
    <property type="term" value="P:lipid metabolic process"/>
    <property type="evidence" value="ECO:0007669"/>
    <property type="project" value="UniProtKB-KW"/>
</dbReference>
<evidence type="ECO:0000256" key="6">
    <source>
        <dbReference type="ARBA" id="ARBA00023273"/>
    </source>
</evidence>
<evidence type="ECO:0000256" key="3">
    <source>
        <dbReference type="ARBA" id="ARBA00022801"/>
    </source>
</evidence>
<feature type="region of interest" description="Disordered" evidence="7">
    <location>
        <begin position="61"/>
        <end position="94"/>
    </location>
</feature>
<dbReference type="EMBL" id="JWZX01002402">
    <property type="protein sequence ID" value="KOO29531.1"/>
    <property type="molecule type" value="Genomic_DNA"/>
</dbReference>
<dbReference type="InterPro" id="IPR051281">
    <property type="entry name" value="Dual-spec_lipid-protein_phosph"/>
</dbReference>
<evidence type="ECO:0000259" key="10">
    <source>
        <dbReference type="PROSITE" id="PS51182"/>
    </source>
</evidence>
<proteinExistence type="inferred from homology"/>
<keyword evidence="12" id="KW-1185">Reference proteome</keyword>
<feature type="domain" description="C2 tensin-type" evidence="10">
    <location>
        <begin position="690"/>
        <end position="818"/>
    </location>
</feature>
<evidence type="ECO:0000313" key="12">
    <source>
        <dbReference type="Proteomes" id="UP000037460"/>
    </source>
</evidence>
<comment type="subcellular location">
    <subcellularLocation>
        <location evidence="1">Cell projection</location>
        <location evidence="1">Neuron projection</location>
    </subcellularLocation>
</comment>
<gene>
    <name evidence="11" type="ORF">Ctob_005565</name>
</gene>
<dbReference type="PROSITE" id="PS51182">
    <property type="entry name" value="C2_TENSIN"/>
    <property type="match status" value="1"/>
</dbReference>
<name>A0A0M0JSC8_9EUKA</name>
<evidence type="ECO:0000256" key="7">
    <source>
        <dbReference type="SAM" id="MobiDB-lite"/>
    </source>
</evidence>
<feature type="region of interest" description="Disordered" evidence="7">
    <location>
        <begin position="1"/>
        <end position="32"/>
    </location>
</feature>
<dbReference type="GO" id="GO:0005829">
    <property type="term" value="C:cytosol"/>
    <property type="evidence" value="ECO:0007669"/>
    <property type="project" value="TreeGrafter"/>
</dbReference>
<reference evidence="12" key="1">
    <citation type="journal article" date="2015" name="PLoS Genet.">
        <title>Genome Sequence and Transcriptome Analyses of Chrysochromulina tobin: Metabolic Tools for Enhanced Algal Fitness in the Prominent Order Prymnesiales (Haptophyceae).</title>
        <authorList>
            <person name="Hovde B.T."/>
            <person name="Deodato C.R."/>
            <person name="Hunsperger H.M."/>
            <person name="Ryken S.A."/>
            <person name="Yost W."/>
            <person name="Jha R.K."/>
            <person name="Patterson J."/>
            <person name="Monnat R.J. Jr."/>
            <person name="Barlow S.B."/>
            <person name="Starkenburg S.R."/>
            <person name="Cattolico R.A."/>
        </authorList>
    </citation>
    <scope>NUCLEOTIDE SEQUENCE</scope>
    <source>
        <strain evidence="12">CCMP291</strain>
    </source>
</reference>